<dbReference type="Gene3D" id="3.40.50.150">
    <property type="entry name" value="Vaccinia Virus protein VP39"/>
    <property type="match status" value="1"/>
</dbReference>
<dbReference type="CDD" id="cd02440">
    <property type="entry name" value="AdoMet_MTases"/>
    <property type="match status" value="1"/>
</dbReference>
<dbReference type="GO" id="GO:0031167">
    <property type="term" value="P:rRNA methylation"/>
    <property type="evidence" value="ECO:0007669"/>
    <property type="project" value="InterPro"/>
</dbReference>
<protein>
    <submittedName>
        <fullName evidence="3">Methyltransferase</fullName>
    </submittedName>
</protein>
<dbReference type="Proteomes" id="UP000000483">
    <property type="component" value="Chromosome"/>
</dbReference>
<dbReference type="HOGENOM" id="CLU_075826_0_2_7"/>
<dbReference type="PANTHER" id="PTHR43542">
    <property type="entry name" value="METHYLTRANSFERASE"/>
    <property type="match status" value="1"/>
</dbReference>
<dbReference type="GO" id="GO:0008168">
    <property type="term" value="F:methyltransferase activity"/>
    <property type="evidence" value="ECO:0007669"/>
    <property type="project" value="UniProtKB-KW"/>
</dbReference>
<dbReference type="InterPro" id="IPR002052">
    <property type="entry name" value="DNA_methylase_N6_adenine_CS"/>
</dbReference>
<dbReference type="PIRSF" id="PIRSF004553">
    <property type="entry name" value="CHP00095"/>
    <property type="match status" value="1"/>
</dbReference>
<dbReference type="OrthoDB" id="9803017at2"/>
<accession>F2NE94</accession>
<dbReference type="AlphaFoldDB" id="F2NE94"/>
<gene>
    <name evidence="3" type="ordered locus">Desac_2925</name>
</gene>
<evidence type="ECO:0000256" key="1">
    <source>
        <dbReference type="ARBA" id="ARBA00022603"/>
    </source>
</evidence>
<keyword evidence="2 3" id="KW-0808">Transferase</keyword>
<evidence type="ECO:0000313" key="3">
    <source>
        <dbReference type="EMBL" id="AEB10724.1"/>
    </source>
</evidence>
<name>F2NE94_DESAR</name>
<dbReference type="KEGG" id="dao:Desac_2925"/>
<dbReference type="RefSeq" id="WP_013707833.1">
    <property type="nucleotide sequence ID" value="NC_015388.1"/>
</dbReference>
<dbReference type="STRING" id="880072.Desac_2925"/>
<reference evidence="4" key="2">
    <citation type="submission" date="2011-03" db="EMBL/GenBank/DDBJ databases">
        <title>The complete genome of Desulfobacca acetoxidans DSM 11109.</title>
        <authorList>
            <consortium name="US DOE Joint Genome Institute (JGI-PGF)"/>
            <person name="Lucas S."/>
            <person name="Copeland A."/>
            <person name="Lapidus A."/>
            <person name="Bruce D."/>
            <person name="Goodwin L."/>
            <person name="Pitluck S."/>
            <person name="Peters L."/>
            <person name="Kyrpides N."/>
            <person name="Mavromatis K."/>
            <person name="Ivanova N."/>
            <person name="Ovchinnikova G."/>
            <person name="Teshima H."/>
            <person name="Detter J.C."/>
            <person name="Han C."/>
            <person name="Land M."/>
            <person name="Hauser L."/>
            <person name="Markowitz V."/>
            <person name="Cheng J.-F."/>
            <person name="Hugenholtz P."/>
            <person name="Woyke T."/>
            <person name="Wu D."/>
            <person name="Spring S."/>
            <person name="Schueler E."/>
            <person name="Brambilla E."/>
            <person name="Klenk H.-P."/>
            <person name="Eisen J.A."/>
        </authorList>
    </citation>
    <scope>NUCLEOTIDE SEQUENCE [LARGE SCALE GENOMIC DNA]</scope>
    <source>
        <strain evidence="4">ATCC 700848 / DSM 11109 / ASRB2</strain>
    </source>
</reference>
<dbReference type="EMBL" id="CP002629">
    <property type="protein sequence ID" value="AEB10724.1"/>
    <property type="molecule type" value="Genomic_DNA"/>
</dbReference>
<reference evidence="3 4" key="1">
    <citation type="journal article" date="2011" name="Stand. Genomic Sci.">
        <title>Complete genome sequence of the acetate-degrading sulfate reducer Desulfobacca acetoxidans type strain (ASRB2).</title>
        <authorList>
            <person name="Goker M."/>
            <person name="Teshima H."/>
            <person name="Lapidus A."/>
            <person name="Nolan M."/>
            <person name="Lucas S."/>
            <person name="Hammon N."/>
            <person name="Deshpande S."/>
            <person name="Cheng J.F."/>
            <person name="Tapia R."/>
            <person name="Han C."/>
            <person name="Goodwin L."/>
            <person name="Pitluck S."/>
            <person name="Huntemann M."/>
            <person name="Liolios K."/>
            <person name="Ivanova N."/>
            <person name="Pagani I."/>
            <person name="Mavromatis K."/>
            <person name="Ovchinikova G."/>
            <person name="Pati A."/>
            <person name="Chen A."/>
            <person name="Palaniappan K."/>
            <person name="Land M."/>
            <person name="Hauser L."/>
            <person name="Brambilla E.M."/>
            <person name="Rohde M."/>
            <person name="Spring S."/>
            <person name="Detter J.C."/>
            <person name="Woyke T."/>
            <person name="Bristow J."/>
            <person name="Eisen J.A."/>
            <person name="Markowitz V."/>
            <person name="Hugenholtz P."/>
            <person name="Kyrpides N.C."/>
            <person name="Klenk H.P."/>
        </authorList>
    </citation>
    <scope>NUCLEOTIDE SEQUENCE [LARGE SCALE GENOMIC DNA]</scope>
    <source>
        <strain evidence="4">ATCC 700848 / DSM 11109 / ASRB2</strain>
    </source>
</reference>
<keyword evidence="1 3" id="KW-0489">Methyltransferase</keyword>
<dbReference type="SUPFAM" id="SSF53335">
    <property type="entry name" value="S-adenosyl-L-methionine-dependent methyltransferases"/>
    <property type="match status" value="1"/>
</dbReference>
<dbReference type="InterPro" id="IPR004398">
    <property type="entry name" value="RNA_MeTrfase_RsmD"/>
</dbReference>
<evidence type="ECO:0000313" key="4">
    <source>
        <dbReference type="Proteomes" id="UP000000483"/>
    </source>
</evidence>
<dbReference type="PROSITE" id="PS00092">
    <property type="entry name" value="N6_MTASE"/>
    <property type="match status" value="1"/>
</dbReference>
<sequence length="196" mass="21362">MRIIAGRLKGRRLARVRGPMRPTADRVREAVFNILGPVILGARVLDLFAGAGALGIEALSRGAGDAVFVENHRISLQILRRNLILCGLDQVSSVLPLSVARALPKLAGQGRCFDLVFLDPPYGRGMAAATLMQLATTGIVAPTGRVIVEHSRQEDLEETYRSLVYMDQRRYGGTLISFYASRSNESSDLPEEQGDN</sequence>
<dbReference type="PANTHER" id="PTHR43542:SF1">
    <property type="entry name" value="METHYLTRANSFERASE"/>
    <property type="match status" value="1"/>
</dbReference>
<dbReference type="NCBIfam" id="TIGR00095">
    <property type="entry name" value="16S rRNA (guanine(966)-N(2))-methyltransferase RsmD"/>
    <property type="match status" value="1"/>
</dbReference>
<organism evidence="3 4">
    <name type="scientific">Desulfobacca acetoxidans (strain ATCC 700848 / DSM 11109 / ASRB2)</name>
    <dbReference type="NCBI Taxonomy" id="880072"/>
    <lineage>
        <taxon>Bacteria</taxon>
        <taxon>Pseudomonadati</taxon>
        <taxon>Thermodesulfobacteriota</taxon>
        <taxon>Desulfobaccia</taxon>
        <taxon>Desulfobaccales</taxon>
        <taxon>Desulfobaccaceae</taxon>
        <taxon>Desulfobacca</taxon>
    </lineage>
</organism>
<keyword evidence="4" id="KW-1185">Reference proteome</keyword>
<dbReference type="InterPro" id="IPR029063">
    <property type="entry name" value="SAM-dependent_MTases_sf"/>
</dbReference>
<evidence type="ECO:0000256" key="2">
    <source>
        <dbReference type="ARBA" id="ARBA00022679"/>
    </source>
</evidence>
<dbReference type="Pfam" id="PF03602">
    <property type="entry name" value="Cons_hypoth95"/>
    <property type="match status" value="1"/>
</dbReference>
<dbReference type="GO" id="GO:0003676">
    <property type="term" value="F:nucleic acid binding"/>
    <property type="evidence" value="ECO:0007669"/>
    <property type="project" value="InterPro"/>
</dbReference>
<dbReference type="eggNOG" id="COG0742">
    <property type="taxonomic scope" value="Bacteria"/>
</dbReference>
<proteinExistence type="predicted"/>